<evidence type="ECO:0000313" key="2">
    <source>
        <dbReference type="Proteomes" id="UP000016491"/>
    </source>
</evidence>
<organism evidence="1 2">
    <name type="scientific">[Clostridium] symbiosum ATCC 14940</name>
    <dbReference type="NCBI Taxonomy" id="411472"/>
    <lineage>
        <taxon>Bacteria</taxon>
        <taxon>Bacillati</taxon>
        <taxon>Bacillota</taxon>
        <taxon>Clostridia</taxon>
        <taxon>Lachnospirales</taxon>
        <taxon>Lachnospiraceae</taxon>
        <taxon>Otoolea</taxon>
    </lineage>
</organism>
<name>A0ABC9U267_CLOSY</name>
<reference evidence="1 2" key="1">
    <citation type="submission" date="2013-07" db="EMBL/GenBank/DDBJ databases">
        <authorList>
            <person name="Weinstock G."/>
            <person name="Sodergren E."/>
            <person name="Wylie T."/>
            <person name="Fulton L."/>
            <person name="Fulton R."/>
            <person name="Fronick C."/>
            <person name="O'Laughlin M."/>
            <person name="Godfrey J."/>
            <person name="Miner T."/>
            <person name="Herter B."/>
            <person name="Appelbaum E."/>
            <person name="Cordes M."/>
            <person name="Lek S."/>
            <person name="Wollam A."/>
            <person name="Pepin K.H."/>
            <person name="Palsikar V.B."/>
            <person name="Mitreva M."/>
            <person name="Wilson R.K."/>
        </authorList>
    </citation>
    <scope>NUCLEOTIDE SEQUENCE [LARGE SCALE GENOMIC DNA]</scope>
    <source>
        <strain evidence="1 2">ATCC 14940</strain>
    </source>
</reference>
<comment type="caution">
    <text evidence="1">The sequence shown here is derived from an EMBL/GenBank/DDBJ whole genome shotgun (WGS) entry which is preliminary data.</text>
</comment>
<evidence type="ECO:0000313" key="1">
    <source>
        <dbReference type="EMBL" id="ERI79658.1"/>
    </source>
</evidence>
<dbReference type="Proteomes" id="UP000016491">
    <property type="component" value="Unassembled WGS sequence"/>
</dbReference>
<sequence length="56" mass="6046">MSSAVIYLIGLLPELVRLYRKKTIIKGRGRYAGKRPHSACIEDGSLGPFGPVSCGI</sequence>
<accession>A0ABC9U267</accession>
<gene>
    <name evidence="1" type="ORF">CLOSYM_00770</name>
</gene>
<dbReference type="AlphaFoldDB" id="A0ABC9U267"/>
<proteinExistence type="predicted"/>
<dbReference type="EMBL" id="AWSU01000061">
    <property type="protein sequence ID" value="ERI79658.1"/>
    <property type="molecule type" value="Genomic_DNA"/>
</dbReference>
<protein>
    <submittedName>
        <fullName evidence="1">Uncharacterized protein</fullName>
    </submittedName>
</protein>